<keyword evidence="3" id="KW-1185">Reference proteome</keyword>
<evidence type="ECO:0000313" key="2">
    <source>
        <dbReference type="EMBL" id="GJD43669.1"/>
    </source>
</evidence>
<dbReference type="NCBIfam" id="TIGR02532">
    <property type="entry name" value="IV_pilin_GFxxxE"/>
    <property type="match status" value="1"/>
</dbReference>
<proteinExistence type="predicted"/>
<dbReference type="Pfam" id="PF07963">
    <property type="entry name" value="N_methyl"/>
    <property type="match status" value="1"/>
</dbReference>
<feature type="transmembrane region" description="Helical" evidence="1">
    <location>
        <begin position="62"/>
        <end position="86"/>
    </location>
</feature>
<accession>A0ABQ4QG01</accession>
<evidence type="ECO:0000313" key="3">
    <source>
        <dbReference type="Proteomes" id="UP001055117"/>
    </source>
</evidence>
<organism evidence="2 3">
    <name type="scientific">Methylobacterium cerastii</name>
    <dbReference type="NCBI Taxonomy" id="932741"/>
    <lineage>
        <taxon>Bacteria</taxon>
        <taxon>Pseudomonadati</taxon>
        <taxon>Pseudomonadota</taxon>
        <taxon>Alphaproteobacteria</taxon>
        <taxon>Hyphomicrobiales</taxon>
        <taxon>Methylobacteriaceae</taxon>
        <taxon>Methylobacterium</taxon>
    </lineage>
</organism>
<keyword evidence="1" id="KW-1133">Transmembrane helix</keyword>
<dbReference type="Proteomes" id="UP001055117">
    <property type="component" value="Unassembled WGS sequence"/>
</dbReference>
<dbReference type="PROSITE" id="PS00409">
    <property type="entry name" value="PROKAR_NTER_METHYL"/>
    <property type="match status" value="1"/>
</dbReference>
<evidence type="ECO:0000256" key="1">
    <source>
        <dbReference type="SAM" id="Phobius"/>
    </source>
</evidence>
<comment type="caution">
    <text evidence="2">The sequence shown here is derived from an EMBL/GenBank/DDBJ whole genome shotgun (WGS) entry which is preliminary data.</text>
</comment>
<evidence type="ECO:0008006" key="4">
    <source>
        <dbReference type="Google" id="ProtNLM"/>
    </source>
</evidence>
<dbReference type="InterPro" id="IPR045584">
    <property type="entry name" value="Pilin-like"/>
</dbReference>
<name>A0ABQ4QG01_9HYPH</name>
<gene>
    <name evidence="2" type="ORF">AFCDBAGC_1521</name>
</gene>
<protein>
    <recommendedName>
        <fullName evidence="4">General secretion pathway protein H</fullName>
    </recommendedName>
</protein>
<dbReference type="EMBL" id="BPQG01000020">
    <property type="protein sequence ID" value="GJD43669.1"/>
    <property type="molecule type" value="Genomic_DNA"/>
</dbReference>
<dbReference type="InterPro" id="IPR012902">
    <property type="entry name" value="N_methyl_site"/>
</dbReference>
<keyword evidence="1" id="KW-0472">Membrane</keyword>
<dbReference type="SUPFAM" id="SSF54523">
    <property type="entry name" value="Pili subunits"/>
    <property type="match status" value="1"/>
</dbReference>
<sequence>MRIPRASSRYRAPSARRFCIGGPWLPSRASGRSCVEPGPQGRAEDEVSQACRGRSGTAGFTLIEMLVTLAIMGIATALALGGMGSISAGRRMAFTSDVIAAEIDRLRVEAMRTGRRGRLVFEPGAERFLSSRPGAGAISTHGAQVTMETRPGGKVDPGEIWLLPDGSSTGGRIVLAAQGGGVVLSVSALTGLVRRGDLP</sequence>
<keyword evidence="1" id="KW-0812">Transmembrane</keyword>
<reference evidence="2 3" key="1">
    <citation type="journal article" date="2021" name="Front. Microbiol.">
        <title>Comprehensive Comparative Genomics and Phenotyping of Methylobacterium Species.</title>
        <authorList>
            <person name="Alessa O."/>
            <person name="Ogura Y."/>
            <person name="Fujitani Y."/>
            <person name="Takami H."/>
            <person name="Hayashi T."/>
            <person name="Sahin N."/>
            <person name="Tani A."/>
        </authorList>
    </citation>
    <scope>NUCLEOTIDE SEQUENCE [LARGE SCALE GENOMIC DNA]</scope>
    <source>
        <strain evidence="2 3">DSM 23679</strain>
    </source>
</reference>